<feature type="compositionally biased region" description="Low complexity" evidence="11">
    <location>
        <begin position="501"/>
        <end position="517"/>
    </location>
</feature>
<evidence type="ECO:0000256" key="2">
    <source>
        <dbReference type="ARBA" id="ARBA00010682"/>
    </source>
</evidence>
<evidence type="ECO:0000256" key="9">
    <source>
        <dbReference type="ARBA" id="ARBA00048586"/>
    </source>
</evidence>
<comment type="subcellular location">
    <subcellularLocation>
        <location evidence="10">Mitochondrion</location>
    </subcellularLocation>
</comment>
<dbReference type="AlphaFoldDB" id="A0A8H7F0Y9"/>
<evidence type="ECO:0000256" key="7">
    <source>
        <dbReference type="ARBA" id="ARBA00023209"/>
    </source>
</evidence>
<dbReference type="GO" id="GO:0008444">
    <property type="term" value="F:CDP-diacylglycerol-glycerol-3-phosphate 3-phosphatidyltransferase activity"/>
    <property type="evidence" value="ECO:0007669"/>
    <property type="project" value="UniProtKB-EC"/>
</dbReference>
<comment type="caution">
    <text evidence="13">The sequence shown here is derived from an EMBL/GenBank/DDBJ whole genome shotgun (WGS) entry which is preliminary data.</text>
</comment>
<evidence type="ECO:0000313" key="13">
    <source>
        <dbReference type="EMBL" id="KAF7771670.1"/>
    </source>
</evidence>
<evidence type="ECO:0000256" key="5">
    <source>
        <dbReference type="ARBA" id="ARBA00022737"/>
    </source>
</evidence>
<comment type="catalytic activity">
    <reaction evidence="9 10">
        <text>a CDP-1,2-diacyl-sn-glycerol + sn-glycerol 3-phosphate = a 1,2-diacyl-sn-glycero-3-phospho-(1'-sn-glycero-3'-phosphate) + CMP + H(+)</text>
        <dbReference type="Rhea" id="RHEA:12593"/>
        <dbReference type="ChEBI" id="CHEBI:15378"/>
        <dbReference type="ChEBI" id="CHEBI:57597"/>
        <dbReference type="ChEBI" id="CHEBI:58332"/>
        <dbReference type="ChEBI" id="CHEBI:60110"/>
        <dbReference type="ChEBI" id="CHEBI:60377"/>
        <dbReference type="EC" id="2.7.8.5"/>
    </reaction>
</comment>
<keyword evidence="10" id="KW-0496">Mitochondrion</keyword>
<gene>
    <name evidence="13" type="ORF">Agabi119p4_5981</name>
</gene>
<sequence>MITMMIPFSRILFRRALWSSKNLICRRAISTAHLDPVIQDFTSAIAAKQPAFSLQPTHVRVLYQPAEFYSLLLEMIKRAEHRIFISSLYIGSEESEILDVISHELSVKPQLHAYFHLDLHRSTRPGASSTAKLLLPLLTTFPSRVHVSMFRSPSLRGLMAKIVPPRFNEGWGTWHSKIYGVDNDVIISGANLNKSYFTNRQDRYLHFNGQPLFAQYCYDFLQTFAKFSFRLHSTSDTTVISPHSFIQDDYILQWPDPHIHPHHIHEKVREALTTFQSSRRVSSQIQLDTNEDSFKSKQRVFIFPIIQAGQFAIREEETVLQTLFRRVNAAAKQGSRKRPFFELTSGYFSLYQPYQKIILGSRSVDCRIVAASPKANGFFGSKGISGRIPEGYTHFEKRFMRAVGRAGRLWKEAASGNFKGIQLWEWDKPAWTYHAKGIWLSPSSKALPILTLFGSTNLNSRSAHLDTELSFVMVLPSHQMDAEQDVHKSVDDIPATACSPQDDLSSETESSTEASQDTALNLRERLQHEIDNIRMNASTWKGARRDVRFSTKLMLWFLKGML</sequence>
<dbReference type="UniPathway" id="UPA00084">
    <property type="reaction ID" value="UER00503"/>
</dbReference>
<dbReference type="PANTHER" id="PTHR12586:SF1">
    <property type="entry name" value="CDP-DIACYLGLYCEROL--GLYCEROL-3-PHOSPHATE 3-PHOSPHATIDYLTRANSFERASE, MITOCHONDRIAL"/>
    <property type="match status" value="1"/>
</dbReference>
<feature type="region of interest" description="Disordered" evidence="11">
    <location>
        <begin position="493"/>
        <end position="517"/>
    </location>
</feature>
<dbReference type="CDD" id="cd09137">
    <property type="entry name" value="PLDc_PGS1_euk_2"/>
    <property type="match status" value="1"/>
</dbReference>
<dbReference type="GO" id="GO:0032049">
    <property type="term" value="P:cardiolipin biosynthetic process"/>
    <property type="evidence" value="ECO:0007669"/>
    <property type="project" value="InterPro"/>
</dbReference>
<keyword evidence="8 10" id="KW-1208">Phospholipid metabolism</keyword>
<keyword evidence="10" id="KW-0067">ATP-binding</keyword>
<keyword evidence="6 10" id="KW-0443">Lipid metabolism</keyword>
<evidence type="ECO:0000256" key="1">
    <source>
        <dbReference type="ARBA" id="ARBA00005042"/>
    </source>
</evidence>
<comment type="pathway">
    <text evidence="1 10">Phospholipid metabolism; phosphatidylglycerol biosynthesis; phosphatidylglycerol from CDP-diacylglycerol: step 1/2.</text>
</comment>
<dbReference type="SMART" id="SM00155">
    <property type="entry name" value="PLDc"/>
    <property type="match status" value="2"/>
</dbReference>
<evidence type="ECO:0000256" key="11">
    <source>
        <dbReference type="SAM" id="MobiDB-lite"/>
    </source>
</evidence>
<protein>
    <recommendedName>
        <fullName evidence="10">CDP-diacylglycerol--glycerol-3-phosphate 3-phosphatidyltransferase</fullName>
        <ecNumber evidence="10">2.7.8.5</ecNumber>
    </recommendedName>
</protein>
<dbReference type="PROSITE" id="PS50035">
    <property type="entry name" value="PLD"/>
    <property type="match status" value="1"/>
</dbReference>
<evidence type="ECO:0000256" key="6">
    <source>
        <dbReference type="ARBA" id="ARBA00023098"/>
    </source>
</evidence>
<feature type="domain" description="PLD phosphodiesterase" evidence="12">
    <location>
        <begin position="175"/>
        <end position="196"/>
    </location>
</feature>
<keyword evidence="3 10" id="KW-0444">Lipid biosynthesis</keyword>
<dbReference type="InterPro" id="IPR001736">
    <property type="entry name" value="PLipase_D/transphosphatidylase"/>
</dbReference>
<dbReference type="SUPFAM" id="SSF56024">
    <property type="entry name" value="Phospholipase D/nuclease"/>
    <property type="match status" value="1"/>
</dbReference>
<comment type="function">
    <text evidence="10">Functions in the biosynthesis of the anionic phospholipids phosphatidylglycerol and cardiolipin.</text>
</comment>
<dbReference type="Gene3D" id="3.30.870.10">
    <property type="entry name" value="Endonuclease Chain A"/>
    <property type="match status" value="2"/>
</dbReference>
<dbReference type="CDD" id="cd09135">
    <property type="entry name" value="PLDc_PGS1_euk_1"/>
    <property type="match status" value="1"/>
</dbReference>
<dbReference type="GO" id="GO:0005739">
    <property type="term" value="C:mitochondrion"/>
    <property type="evidence" value="ECO:0007669"/>
    <property type="project" value="UniProtKB-SubCell"/>
</dbReference>
<proteinExistence type="inferred from homology"/>
<keyword evidence="7 10" id="KW-0594">Phospholipid biosynthesis</keyword>
<evidence type="ECO:0000313" key="14">
    <source>
        <dbReference type="Proteomes" id="UP000629468"/>
    </source>
</evidence>
<evidence type="ECO:0000256" key="10">
    <source>
        <dbReference type="RuleBase" id="RU365024"/>
    </source>
</evidence>
<comment type="similarity">
    <text evidence="2 10">Belongs to the CDP-alcohol phosphatidyltransferase class-II family.</text>
</comment>
<dbReference type="EC" id="2.7.8.5" evidence="10"/>
<dbReference type="PANTHER" id="PTHR12586">
    <property type="entry name" value="CDP-DIACYLGLYCEROL--SERINE O-PHOSPHATIDYLTRANSFERASE"/>
    <property type="match status" value="1"/>
</dbReference>
<dbReference type="EMBL" id="JABXXO010000008">
    <property type="protein sequence ID" value="KAF7771670.1"/>
    <property type="molecule type" value="Genomic_DNA"/>
</dbReference>
<dbReference type="Proteomes" id="UP000629468">
    <property type="component" value="Unassembled WGS sequence"/>
</dbReference>
<keyword evidence="10" id="KW-0547">Nucleotide-binding</keyword>
<dbReference type="InterPro" id="IPR016270">
    <property type="entry name" value="PGS1"/>
</dbReference>
<evidence type="ECO:0000256" key="3">
    <source>
        <dbReference type="ARBA" id="ARBA00022516"/>
    </source>
</evidence>
<name>A0A8H7F0Y9_AGABI</name>
<organism evidence="13 14">
    <name type="scientific">Agaricus bisporus var. burnettii</name>
    <dbReference type="NCBI Taxonomy" id="192524"/>
    <lineage>
        <taxon>Eukaryota</taxon>
        <taxon>Fungi</taxon>
        <taxon>Dikarya</taxon>
        <taxon>Basidiomycota</taxon>
        <taxon>Agaricomycotina</taxon>
        <taxon>Agaricomycetes</taxon>
        <taxon>Agaricomycetidae</taxon>
        <taxon>Agaricales</taxon>
        <taxon>Agaricineae</taxon>
        <taxon>Agaricaceae</taxon>
        <taxon>Agaricus</taxon>
    </lineage>
</organism>
<reference evidence="13 14" key="1">
    <citation type="journal article" name="Sci. Rep.">
        <title>Telomere-to-telomere assembled and centromere annotated genomes of the two main subspecies of the button mushroom Agaricus bisporus reveal especially polymorphic chromosome ends.</title>
        <authorList>
            <person name="Sonnenberg A.S.M."/>
            <person name="Sedaghat-Telgerd N."/>
            <person name="Lavrijssen B."/>
            <person name="Ohm R.A."/>
            <person name="Hendrickx P.M."/>
            <person name="Scholtmeijer K."/>
            <person name="Baars J.J.P."/>
            <person name="van Peer A."/>
        </authorList>
    </citation>
    <scope>NUCLEOTIDE SEQUENCE [LARGE SCALE GENOMIC DNA]</scope>
    <source>
        <strain evidence="13 14">H119_p4</strain>
    </source>
</reference>
<keyword evidence="5" id="KW-0677">Repeat</keyword>
<accession>A0A8H7F0Y9</accession>
<keyword evidence="4 10" id="KW-0808">Transferase</keyword>
<evidence type="ECO:0000256" key="4">
    <source>
        <dbReference type="ARBA" id="ARBA00022679"/>
    </source>
</evidence>
<evidence type="ECO:0000259" key="12">
    <source>
        <dbReference type="PROSITE" id="PS50035"/>
    </source>
</evidence>
<evidence type="ECO:0000256" key="8">
    <source>
        <dbReference type="ARBA" id="ARBA00023264"/>
    </source>
</evidence>
<dbReference type="GO" id="GO:0005524">
    <property type="term" value="F:ATP binding"/>
    <property type="evidence" value="ECO:0007669"/>
    <property type="project" value="UniProtKB-KW"/>
</dbReference>